<dbReference type="PANTHER" id="PTHR40447:SF1">
    <property type="entry name" value="ANAEROBIC SULFITE REDUCTASE SUBUNIT A"/>
    <property type="match status" value="1"/>
</dbReference>
<dbReference type="GO" id="GO:0046872">
    <property type="term" value="F:metal ion binding"/>
    <property type="evidence" value="ECO:0007669"/>
    <property type="project" value="UniProtKB-KW"/>
</dbReference>
<dbReference type="InterPro" id="IPR017896">
    <property type="entry name" value="4Fe4S_Fe-S-bd"/>
</dbReference>
<keyword evidence="6" id="KW-1185">Reference proteome</keyword>
<accession>A0A117RZD1</accession>
<dbReference type="RefSeq" id="WP_067027277.1">
    <property type="nucleotide sequence ID" value="NZ_KQ949095.1"/>
</dbReference>
<keyword evidence="3" id="KW-0411">Iron-sulfur</keyword>
<dbReference type="OrthoDB" id="9795302at2"/>
<dbReference type="EMBL" id="LMXB01000072">
    <property type="protein sequence ID" value="KUO17689.1"/>
    <property type="molecule type" value="Genomic_DNA"/>
</dbReference>
<protein>
    <submittedName>
        <fullName evidence="5">4Fe-4S ferredoxin</fullName>
    </submittedName>
</protein>
<sequence>MTATAAPAVLDRDGLNALVAALVAQGRTVVGPTVRDGAIVLAELSSADALPFGWGVELDAGRYRLVRREDGAAFAHSAGPQSWKNFLHPARERLWSADRTPEGDVSFTADEPETPSYAFLGVRPCDLRAIAIQDRVLAGGRYEDTGYGRRRSGAFLIAAECTEPGATCFCVSTGGGPAADPGYDLALTEMDGRFLVRVGSEEGAELLERVPHRPAGPDLEASARSAVDAARDHMGRSLPPVDLRTLMGASLDAERWDDVAARCLTCGNCTMVCPTCFCTTTEEVTDLTGDHTERWQRWDSCFDLDFSYLHGGPVRASARGRYRQWLTHKLSTWHDQFGTSGCVGCGRCVVWCPAGIDITEEVAALDAERTALGTETD</sequence>
<reference evidence="5 6" key="1">
    <citation type="submission" date="2015-10" db="EMBL/GenBank/DDBJ databases">
        <title>Draft genome sequence of Streptomyces sp. RV15, isolated from a marine sponge.</title>
        <authorList>
            <person name="Ruckert C."/>
            <person name="Abdelmohsen U.R."/>
            <person name="Winkler A."/>
            <person name="Hentschel U."/>
            <person name="Kalinowski J."/>
            <person name="Kampfer P."/>
            <person name="Glaeser S."/>
        </authorList>
    </citation>
    <scope>NUCLEOTIDE SEQUENCE [LARGE SCALE GENOMIC DNA]</scope>
    <source>
        <strain evidence="5 6">RV15</strain>
    </source>
</reference>
<evidence type="ECO:0000313" key="5">
    <source>
        <dbReference type="EMBL" id="KUO17689.1"/>
    </source>
</evidence>
<evidence type="ECO:0000256" key="1">
    <source>
        <dbReference type="ARBA" id="ARBA00022723"/>
    </source>
</evidence>
<dbReference type="Proteomes" id="UP000053260">
    <property type="component" value="Unassembled WGS sequence"/>
</dbReference>
<dbReference type="PROSITE" id="PS51379">
    <property type="entry name" value="4FE4S_FER_2"/>
    <property type="match status" value="2"/>
</dbReference>
<dbReference type="Pfam" id="PF17179">
    <property type="entry name" value="Fer4_22"/>
    <property type="match status" value="1"/>
</dbReference>
<evidence type="ECO:0000256" key="2">
    <source>
        <dbReference type="ARBA" id="ARBA00023004"/>
    </source>
</evidence>
<feature type="domain" description="4Fe-4S ferredoxin-type" evidence="4">
    <location>
        <begin position="252"/>
        <end position="283"/>
    </location>
</feature>
<dbReference type="PROSITE" id="PS00198">
    <property type="entry name" value="4FE4S_FER_1"/>
    <property type="match status" value="1"/>
</dbReference>
<evidence type="ECO:0000256" key="3">
    <source>
        <dbReference type="ARBA" id="ARBA00023014"/>
    </source>
</evidence>
<dbReference type="STRING" id="909626.AQJ91_28670"/>
<keyword evidence="1" id="KW-0479">Metal-binding</keyword>
<name>A0A117RZD1_9ACTN</name>
<evidence type="ECO:0000313" key="6">
    <source>
        <dbReference type="Proteomes" id="UP000053260"/>
    </source>
</evidence>
<comment type="caution">
    <text evidence="5">The sequence shown here is derived from an EMBL/GenBank/DDBJ whole genome shotgun (WGS) entry which is preliminary data.</text>
</comment>
<dbReference type="AlphaFoldDB" id="A0A117RZD1"/>
<gene>
    <name evidence="5" type="ORF">AQJ91_28670</name>
</gene>
<dbReference type="GO" id="GO:0051536">
    <property type="term" value="F:iron-sulfur cluster binding"/>
    <property type="evidence" value="ECO:0007669"/>
    <property type="project" value="UniProtKB-KW"/>
</dbReference>
<dbReference type="InterPro" id="IPR017900">
    <property type="entry name" value="4Fe4S_Fe_S_CS"/>
</dbReference>
<feature type="domain" description="4Fe-4S ferredoxin-type" evidence="4">
    <location>
        <begin position="333"/>
        <end position="361"/>
    </location>
</feature>
<keyword evidence="2" id="KW-0408">Iron</keyword>
<evidence type="ECO:0000259" key="4">
    <source>
        <dbReference type="PROSITE" id="PS51379"/>
    </source>
</evidence>
<dbReference type="PANTHER" id="PTHR40447">
    <property type="entry name" value="ANAEROBIC SULFITE REDUCTASE SUBUNIT A"/>
    <property type="match status" value="1"/>
</dbReference>
<dbReference type="SUPFAM" id="SSF46548">
    <property type="entry name" value="alpha-helical ferredoxin"/>
    <property type="match status" value="1"/>
</dbReference>
<organism evidence="5 6">
    <name type="scientific">Streptomyces dysideae</name>
    <dbReference type="NCBI Taxonomy" id="909626"/>
    <lineage>
        <taxon>Bacteria</taxon>
        <taxon>Bacillati</taxon>
        <taxon>Actinomycetota</taxon>
        <taxon>Actinomycetes</taxon>
        <taxon>Kitasatosporales</taxon>
        <taxon>Streptomycetaceae</taxon>
        <taxon>Streptomyces</taxon>
    </lineage>
</organism>
<proteinExistence type="predicted"/>